<accession>A0ABR0S708</accession>
<dbReference type="Gene3D" id="3.40.50.80">
    <property type="entry name" value="Nucleotide-binding domain of ferredoxin-NADP reductase (FNR) module"/>
    <property type="match status" value="1"/>
</dbReference>
<gene>
    <name evidence="2" type="ORF">PT974_12034</name>
</gene>
<evidence type="ECO:0000259" key="1">
    <source>
        <dbReference type="PROSITE" id="PS51384"/>
    </source>
</evidence>
<dbReference type="InterPro" id="IPR017927">
    <property type="entry name" value="FAD-bd_FR_type"/>
</dbReference>
<dbReference type="EMBL" id="JAVFKD010000016">
    <property type="protein sequence ID" value="KAK5987898.1"/>
    <property type="molecule type" value="Genomic_DNA"/>
</dbReference>
<protein>
    <recommendedName>
        <fullName evidence="1">FAD-binding FR-type domain-containing protein</fullName>
    </recommendedName>
</protein>
<dbReference type="SUPFAM" id="SSF50475">
    <property type="entry name" value="FMN-binding split barrel"/>
    <property type="match status" value="1"/>
</dbReference>
<dbReference type="PANTHER" id="PTHR42815:SF2">
    <property type="entry name" value="FAD-BINDING, PUTATIVE (AFU_ORTHOLOGUE AFUA_6G07600)-RELATED"/>
    <property type="match status" value="1"/>
</dbReference>
<dbReference type="Gene3D" id="2.40.30.10">
    <property type="entry name" value="Translation factors"/>
    <property type="match status" value="1"/>
</dbReference>
<comment type="caution">
    <text evidence="2">The sequence shown here is derived from an EMBL/GenBank/DDBJ whole genome shotgun (WGS) entry which is preliminary data.</text>
</comment>
<dbReference type="PROSITE" id="PS51384">
    <property type="entry name" value="FAD_FR"/>
    <property type="match status" value="1"/>
</dbReference>
<dbReference type="InterPro" id="IPR012349">
    <property type="entry name" value="Split_barrel_FMN-bd"/>
</dbReference>
<evidence type="ECO:0000313" key="3">
    <source>
        <dbReference type="Proteomes" id="UP001338125"/>
    </source>
</evidence>
<dbReference type="SUPFAM" id="SSF52343">
    <property type="entry name" value="Ferredoxin reductase-like, C-terminal NADP-linked domain"/>
    <property type="match status" value="1"/>
</dbReference>
<proteinExistence type="predicted"/>
<organism evidence="2 3">
    <name type="scientific">Cladobotryum mycophilum</name>
    <dbReference type="NCBI Taxonomy" id="491253"/>
    <lineage>
        <taxon>Eukaryota</taxon>
        <taxon>Fungi</taxon>
        <taxon>Dikarya</taxon>
        <taxon>Ascomycota</taxon>
        <taxon>Pezizomycotina</taxon>
        <taxon>Sordariomycetes</taxon>
        <taxon>Hypocreomycetidae</taxon>
        <taxon>Hypocreales</taxon>
        <taxon>Hypocreaceae</taxon>
        <taxon>Cladobotryum</taxon>
    </lineage>
</organism>
<dbReference type="InterPro" id="IPR039261">
    <property type="entry name" value="FNR_nucleotide-bd"/>
</dbReference>
<dbReference type="InterPro" id="IPR017938">
    <property type="entry name" value="Riboflavin_synthase-like_b-brl"/>
</dbReference>
<dbReference type="Gene3D" id="2.30.110.10">
    <property type="entry name" value="Electron Transport, Fmn-binding Protein, Chain A"/>
    <property type="match status" value="1"/>
</dbReference>
<dbReference type="SUPFAM" id="SSF63380">
    <property type="entry name" value="Riboflavin synthase domain-like"/>
    <property type="match status" value="1"/>
</dbReference>
<dbReference type="Proteomes" id="UP001338125">
    <property type="component" value="Unassembled WGS sequence"/>
</dbReference>
<evidence type="ECO:0000313" key="2">
    <source>
        <dbReference type="EMBL" id="KAK5987898.1"/>
    </source>
</evidence>
<dbReference type="PANTHER" id="PTHR42815">
    <property type="entry name" value="FAD-BINDING, PUTATIVE (AFU_ORTHOLOGUE AFUA_6G07600)-RELATED"/>
    <property type="match status" value="1"/>
</dbReference>
<sequence length="586" mass="64488">MPSRLDQWHEGEVAMHRALKAPLGMNPTSPGLPRSYGMRAMYSQLIAVGTLDGQSRPWTSVWGGERGSARPVAEDVLALTTRVDKRYDPVYRAFWEEKGQGEEVTRDRVKLMGRMVAGAEVTSEEEMIQVAFHVQESLGNCPKYINKKDIEAVIPQARLISEGLRLPDEAVELIGKADMFFLSSSNGKTMDTNHRGGPQGLVRVMRNDGEGLELVYPEYSGNRLYQSLGNLRVNPLIGICIPDYDTGDAVYVTGTATILVGEEASSLLFHSNLAVKITASASKFVKSSLPFRGPSQERSPYNPPVRYLLAERVDDPAAKLDSTTGITASLVKREELTPTIHVHTFKLESRDPLPRWKAGQHVTINFEEEVGQGYSHMRDDDPQSLNDDYVRTFTVSCPPGDGPDDEVQITARLNGPVTHFLRRHNLRVPLELPVMGFGGKEELHMPTSTSASPGVPEPVFMAGGVGITPLLAQARGVLAGGVPLTLLWTLRGEDLPLAVHAFDKVPGLADVTTLYVTRVDEREHEALLEKVRERGAKVEARRMGGGDVNGLRGGGKKFYLCMGKGLMGEMLKWLDGEEVVWEDFGY</sequence>
<keyword evidence="3" id="KW-1185">Reference proteome</keyword>
<reference evidence="2 3" key="1">
    <citation type="submission" date="2024-01" db="EMBL/GenBank/DDBJ databases">
        <title>Complete genome of Cladobotryum mycophilum ATHUM6906.</title>
        <authorList>
            <person name="Christinaki A.C."/>
            <person name="Myridakis A.I."/>
            <person name="Kouvelis V.N."/>
        </authorList>
    </citation>
    <scope>NUCLEOTIDE SEQUENCE [LARGE SCALE GENOMIC DNA]</scope>
    <source>
        <strain evidence="2 3">ATHUM6906</strain>
    </source>
</reference>
<name>A0ABR0S708_9HYPO</name>
<feature type="domain" description="FAD-binding FR-type" evidence="1">
    <location>
        <begin position="323"/>
        <end position="444"/>
    </location>
</feature>